<reference evidence="2" key="1">
    <citation type="journal article" date="2020" name="mSystems">
        <title>Genome- and Community-Level Interaction Insights into Carbon Utilization and Element Cycling Functions of Hydrothermarchaeota in Hydrothermal Sediment.</title>
        <authorList>
            <person name="Zhou Z."/>
            <person name="Liu Y."/>
            <person name="Xu W."/>
            <person name="Pan J."/>
            <person name="Luo Z.H."/>
            <person name="Li M."/>
        </authorList>
    </citation>
    <scope>NUCLEOTIDE SEQUENCE [LARGE SCALE GENOMIC DNA]</scope>
    <source>
        <strain evidence="2">SpSt-1182</strain>
    </source>
</reference>
<dbReference type="AlphaFoldDB" id="A0A7V0T3Y4"/>
<dbReference type="InterPro" id="IPR011604">
    <property type="entry name" value="PDDEXK-like_dom_sf"/>
</dbReference>
<dbReference type="SUPFAM" id="SSF52980">
    <property type="entry name" value="Restriction endonuclease-like"/>
    <property type="match status" value="1"/>
</dbReference>
<accession>A0A7V0T3Y4</accession>
<dbReference type="Proteomes" id="UP000885672">
    <property type="component" value="Unassembled WGS sequence"/>
</dbReference>
<organism evidence="2">
    <name type="scientific">candidate division WOR-3 bacterium</name>
    <dbReference type="NCBI Taxonomy" id="2052148"/>
    <lineage>
        <taxon>Bacteria</taxon>
        <taxon>Bacteria division WOR-3</taxon>
    </lineage>
</organism>
<dbReference type="InterPro" id="IPR038726">
    <property type="entry name" value="PDDEXK_AddAB-type"/>
</dbReference>
<dbReference type="InterPro" id="IPR027417">
    <property type="entry name" value="P-loop_NTPase"/>
</dbReference>
<feature type="non-terminal residue" evidence="2">
    <location>
        <position position="1"/>
    </location>
</feature>
<dbReference type="Pfam" id="PF12705">
    <property type="entry name" value="PDDEXK_1"/>
    <property type="match status" value="1"/>
</dbReference>
<comment type="caution">
    <text evidence="2">The sequence shown here is derived from an EMBL/GenBank/DDBJ whole genome shotgun (WGS) entry which is preliminary data.</text>
</comment>
<proteinExistence type="predicted"/>
<dbReference type="Gene3D" id="3.90.320.10">
    <property type="match status" value="1"/>
</dbReference>
<dbReference type="InterPro" id="IPR011335">
    <property type="entry name" value="Restrct_endonuc-II-like"/>
</dbReference>
<feature type="domain" description="PD-(D/E)XK endonuclease-like" evidence="1">
    <location>
        <begin position="590"/>
        <end position="836"/>
    </location>
</feature>
<dbReference type="EMBL" id="DSBX01000011">
    <property type="protein sequence ID" value="HDQ98730.1"/>
    <property type="molecule type" value="Genomic_DNA"/>
</dbReference>
<evidence type="ECO:0000313" key="2">
    <source>
        <dbReference type="EMBL" id="HDQ98730.1"/>
    </source>
</evidence>
<gene>
    <name evidence="2" type="ORF">ENN51_00380</name>
</gene>
<evidence type="ECO:0000259" key="1">
    <source>
        <dbReference type="Pfam" id="PF12705"/>
    </source>
</evidence>
<dbReference type="SUPFAM" id="SSF52540">
    <property type="entry name" value="P-loop containing nucleoside triphosphate hydrolases"/>
    <property type="match status" value="1"/>
</dbReference>
<name>A0A7V0T3Y4_UNCW3</name>
<sequence length="844" mass="92952">LLVLRLLPADARRRTLGYARAVADFIAEVKTWVRPEDRPGLRAQFEDELAGFEQPLARALEALDTLDRYDAELAARDRVDDEDILAAAPAFAALRPPRLLILDGFAAPEPPEADLLAALVEAAETVLVAALAPPADTPDPDYAFADKFVKFITGLGRFKTTRLPAPARPAPDGLHTFPDPEEELAGICRHLPARPDLADTVVALPDLGARAPMVRRVFGRYRLPATLYPETGLDASPPVVAVLDLLEALAHDFERLPFAAALSSPWLAGLLRLPADTRDTARDRAAAAVNNLSRRAGIIKGRNNWRRLAARLAAAESRLSDEDAELARDLEARVRRAIGLAAEKLEPPETIGRQAAKLKAFLEMVEFGRGFDPDAPGIASLLEDRGALYDLLDELAEFEADWASSLPEPDDTGPRAAFIRTLEYLVGLCRRAAAPPPAGVLVVGLAETTGLHPAHVVVGGLTENNLPGRQSTDPILPERLRRRLGMPDLDHHRDWQRYNLRRNIESGADEPFLSFHDSEGDKPVLPTPLLEIVPCRPPKPAALFSAVEEQLFAGTGTNRPFAERDNTVDFSGDKAARAVLARRFGPDRPFSVTGLEFYRACPYRYYLERVLGVESADEPQFAIDARQWGSVIHDALSRLYAGGPVEMPKLEQAARRALDAALKDADLPRFWTETARRVFANILPRFLAIEQELRKAGWRPEMVEHPLSGPVAESLILRGRVDRVDIGPGGRVIFDYKTGDTGIHPREVLEERTHLQLPLYARLLEAETGRPVTNAAIYSLRRAKPGWLADEHYPLAELVKTAVENAVETAAAIRAGRFPAEPSRDSCRWCDLDWLCGSNLKEDD</sequence>
<protein>
    <submittedName>
        <fullName evidence="2">PD-(D/E)XK nuclease family protein</fullName>
    </submittedName>
</protein>